<dbReference type="PROSITE" id="PS50991">
    <property type="entry name" value="PYR_CT"/>
    <property type="match status" value="1"/>
</dbReference>
<accession>A0A8B2NY98</accession>
<sequence>MTPRIHLNDTTLRDGEQAPGVAFTLAERIAIAEALAAAGVPEIEAGTPAMGPDEVSAIATIARSVPQVRTLAWCRLSEKDLALAARAGVRAVNLSIPLSDRLLATKLGIDREEALARIKRVVPRALDMGMDVAIGGEDASRSDPEHIVRVAETAAALGAFRLRLADTVGVLDPFSTADLVGTVCRAAPIAIEFHGHDDLGLATANSLAAVRAGATHVSVTVLGLGERAGNAPLEELAVALDRLSQGETGIDLARLPRLAEVVARASGRPVPEGKAIVGRDVFTHESGIHVSAILKEPETYQALDPALVGRGHAIVIGKHSGAAALAHALGEAVPDALLPTLRARIIRQAARTKRPIAPGDLRAMVRDLEDQIAGSPLPIAS</sequence>
<organism evidence="9 10">
    <name type="scientific">Acuticoccus sediminis</name>
    <dbReference type="NCBI Taxonomy" id="2184697"/>
    <lineage>
        <taxon>Bacteria</taxon>
        <taxon>Pseudomonadati</taxon>
        <taxon>Pseudomonadota</taxon>
        <taxon>Alphaproteobacteria</taxon>
        <taxon>Hyphomicrobiales</taxon>
        <taxon>Amorphaceae</taxon>
        <taxon>Acuticoccus</taxon>
    </lineage>
</organism>
<dbReference type="Pfam" id="PF00682">
    <property type="entry name" value="HMGL-like"/>
    <property type="match status" value="1"/>
</dbReference>
<evidence type="ECO:0000256" key="5">
    <source>
        <dbReference type="ARBA" id="ARBA00022679"/>
    </source>
</evidence>
<dbReference type="AlphaFoldDB" id="A0A8B2NY98"/>
<evidence type="ECO:0000256" key="2">
    <source>
        <dbReference type="ARBA" id="ARBA00006154"/>
    </source>
</evidence>
<dbReference type="InterPro" id="IPR002034">
    <property type="entry name" value="AIPM/Hcit_synth_CS"/>
</dbReference>
<dbReference type="PANTHER" id="PTHR42880">
    <property type="entry name" value="HOMOCITRATE SYNTHASE"/>
    <property type="match status" value="1"/>
</dbReference>
<dbReference type="PANTHER" id="PTHR42880:SF1">
    <property type="entry name" value="ISOPROPYLMALATE_HOMOCITRATE_CITRAMALATE SYNTHASE FAMILY PROTEIN"/>
    <property type="match status" value="1"/>
</dbReference>
<dbReference type="NCBIfam" id="TIGR02660">
    <property type="entry name" value="nifV_homocitr"/>
    <property type="match status" value="1"/>
</dbReference>
<evidence type="ECO:0000313" key="10">
    <source>
        <dbReference type="Proteomes" id="UP000249590"/>
    </source>
</evidence>
<comment type="catalytic activity">
    <reaction evidence="6 7">
        <text>acetyl-CoA + 2-oxoglutarate + H2O = (2R)-homocitrate + CoA + H(+)</text>
        <dbReference type="Rhea" id="RHEA:12929"/>
        <dbReference type="ChEBI" id="CHEBI:15377"/>
        <dbReference type="ChEBI" id="CHEBI:15378"/>
        <dbReference type="ChEBI" id="CHEBI:16810"/>
        <dbReference type="ChEBI" id="CHEBI:57287"/>
        <dbReference type="ChEBI" id="CHEBI:57288"/>
        <dbReference type="ChEBI" id="CHEBI:58884"/>
        <dbReference type="EC" id="2.3.3.14"/>
    </reaction>
</comment>
<reference evidence="9 10" key="1">
    <citation type="submission" date="2018-05" db="EMBL/GenBank/DDBJ databases">
        <title>Acuticoccus sediminis sp. nov., isolated from deep-sea sediment of Indian Ocean.</title>
        <authorList>
            <person name="Liu X."/>
            <person name="Lai Q."/>
            <person name="Du Y."/>
            <person name="Sun F."/>
            <person name="Zhang X."/>
            <person name="Wang S."/>
            <person name="Shao Z."/>
        </authorList>
    </citation>
    <scope>NUCLEOTIDE SEQUENCE [LARGE SCALE GENOMIC DNA]</scope>
    <source>
        <strain evidence="9 10">PTG4-2</strain>
    </source>
</reference>
<evidence type="ECO:0000256" key="3">
    <source>
        <dbReference type="ARBA" id="ARBA00012974"/>
    </source>
</evidence>
<dbReference type="Proteomes" id="UP000249590">
    <property type="component" value="Unassembled WGS sequence"/>
</dbReference>
<gene>
    <name evidence="9" type="primary">nifV</name>
    <name evidence="9" type="ORF">DLJ53_16055</name>
</gene>
<dbReference type="SUPFAM" id="SSF51569">
    <property type="entry name" value="Aldolase"/>
    <property type="match status" value="1"/>
</dbReference>
<keyword evidence="10" id="KW-1185">Reference proteome</keyword>
<evidence type="ECO:0000259" key="8">
    <source>
        <dbReference type="PROSITE" id="PS50991"/>
    </source>
</evidence>
<evidence type="ECO:0000256" key="6">
    <source>
        <dbReference type="ARBA" id="ARBA00048019"/>
    </source>
</evidence>
<dbReference type="InterPro" id="IPR013477">
    <property type="entry name" value="NifV/FrbC"/>
</dbReference>
<dbReference type="OrthoDB" id="9803573at2"/>
<protein>
    <recommendedName>
        <fullName evidence="4 7">Homocitrate synthase</fullName>
        <ecNumber evidence="3 7">2.3.3.14</ecNumber>
    </recommendedName>
</protein>
<evidence type="ECO:0000256" key="7">
    <source>
        <dbReference type="RuleBase" id="RU367143"/>
    </source>
</evidence>
<dbReference type="CDD" id="cd07939">
    <property type="entry name" value="DRE_TIM_NifV"/>
    <property type="match status" value="1"/>
</dbReference>
<comment type="caution">
    <text evidence="9">The sequence shown here is derived from an EMBL/GenBank/DDBJ whole genome shotgun (WGS) entry which is preliminary data.</text>
</comment>
<name>A0A8B2NY98_9HYPH</name>
<dbReference type="Gene3D" id="3.20.20.70">
    <property type="entry name" value="Aldolase class I"/>
    <property type="match status" value="1"/>
</dbReference>
<dbReference type="RefSeq" id="WP_111347139.1">
    <property type="nucleotide sequence ID" value="NZ_QHHQ01000003.1"/>
</dbReference>
<dbReference type="Pfam" id="PF22617">
    <property type="entry name" value="HCS_D2"/>
    <property type="match status" value="1"/>
</dbReference>
<comment type="similarity">
    <text evidence="2 7">Belongs to the alpha-IPM synthase/homocitrate synthase family.</text>
</comment>
<feature type="domain" description="Pyruvate carboxyltransferase" evidence="8">
    <location>
        <begin position="5"/>
        <end position="256"/>
    </location>
</feature>
<dbReference type="Gene3D" id="1.10.238.260">
    <property type="match status" value="1"/>
</dbReference>
<dbReference type="EC" id="2.3.3.14" evidence="3 7"/>
<dbReference type="PROSITE" id="PS00816">
    <property type="entry name" value="AIPM_HOMOCIT_SYNTH_2"/>
    <property type="match status" value="1"/>
</dbReference>
<evidence type="ECO:0000256" key="4">
    <source>
        <dbReference type="ARBA" id="ARBA00020735"/>
    </source>
</evidence>
<evidence type="ECO:0000313" key="9">
    <source>
        <dbReference type="EMBL" id="RAI00758.1"/>
    </source>
</evidence>
<dbReference type="GO" id="GO:0004410">
    <property type="term" value="F:homocitrate synthase activity"/>
    <property type="evidence" value="ECO:0007669"/>
    <property type="project" value="UniProtKB-UniRule"/>
</dbReference>
<dbReference type="InterPro" id="IPR054691">
    <property type="entry name" value="LeuA/HCS_post-cat"/>
</dbReference>
<comment type="function">
    <text evidence="1 7">This protein is a Fe-Mo-cofactor biosynthetic component.</text>
</comment>
<keyword evidence="7" id="KW-0535">Nitrogen fixation</keyword>
<dbReference type="InterPro" id="IPR000891">
    <property type="entry name" value="PYR_CT"/>
</dbReference>
<dbReference type="InterPro" id="IPR013785">
    <property type="entry name" value="Aldolase_TIM"/>
</dbReference>
<keyword evidence="5 7" id="KW-0808">Transferase</keyword>
<evidence type="ECO:0000256" key="1">
    <source>
        <dbReference type="ARBA" id="ARBA00003050"/>
    </source>
</evidence>
<dbReference type="GO" id="GO:0019752">
    <property type="term" value="P:carboxylic acid metabolic process"/>
    <property type="evidence" value="ECO:0007669"/>
    <property type="project" value="UniProtKB-UniRule"/>
</dbReference>
<dbReference type="EMBL" id="QHHQ01000003">
    <property type="protein sequence ID" value="RAI00758.1"/>
    <property type="molecule type" value="Genomic_DNA"/>
</dbReference>
<dbReference type="GO" id="GO:0009399">
    <property type="term" value="P:nitrogen fixation"/>
    <property type="evidence" value="ECO:0007669"/>
    <property type="project" value="UniProtKB-UniRule"/>
</dbReference>
<proteinExistence type="inferred from homology"/>